<dbReference type="Pfam" id="PF01503">
    <property type="entry name" value="PRA-PH"/>
    <property type="match status" value="1"/>
</dbReference>
<comment type="similarity">
    <text evidence="4 11">Belongs to the PRA-PH family.</text>
</comment>
<keyword evidence="14" id="KW-1185">Reference proteome</keyword>
<dbReference type="GO" id="GO:0005737">
    <property type="term" value="C:cytoplasm"/>
    <property type="evidence" value="ECO:0007669"/>
    <property type="project" value="UniProtKB-SubCell"/>
</dbReference>
<dbReference type="Gene3D" id="1.10.287.1080">
    <property type="entry name" value="MazG-like"/>
    <property type="match status" value="1"/>
</dbReference>
<feature type="region of interest" description="Disordered" evidence="12">
    <location>
        <begin position="91"/>
        <end position="113"/>
    </location>
</feature>
<evidence type="ECO:0000256" key="6">
    <source>
        <dbReference type="ARBA" id="ARBA00022605"/>
    </source>
</evidence>
<evidence type="ECO:0000256" key="1">
    <source>
        <dbReference type="ARBA" id="ARBA00001460"/>
    </source>
</evidence>
<evidence type="ECO:0000256" key="4">
    <source>
        <dbReference type="ARBA" id="ARBA00009392"/>
    </source>
</evidence>
<evidence type="ECO:0000256" key="11">
    <source>
        <dbReference type="HAMAP-Rule" id="MF_01020"/>
    </source>
</evidence>
<keyword evidence="9 11" id="KW-0067">ATP-binding</keyword>
<sequence>MSSFTLADLETVVAARAAAASEQSYTASLIAKGPVHCAKKFGEEAVETVIAATEGEPNALIAESADLLFHLLVVWKSRGITLDAVMAELGRRTHQSGHAEKASRGEKPAGAGR</sequence>
<dbReference type="CDD" id="cd11534">
    <property type="entry name" value="NTP-PPase_HisIE_like"/>
    <property type="match status" value="1"/>
</dbReference>
<dbReference type="InterPro" id="IPR021130">
    <property type="entry name" value="PRib-ATP_PPHydrolase-like"/>
</dbReference>
<reference evidence="13 14" key="1">
    <citation type="submission" date="2019-04" db="EMBL/GenBank/DDBJ databases">
        <title>Phreatobacter aquaticus sp. nov.</title>
        <authorList>
            <person name="Choi A."/>
        </authorList>
    </citation>
    <scope>NUCLEOTIDE SEQUENCE [LARGE SCALE GENOMIC DNA]</scope>
    <source>
        <strain evidence="13 14">KCTC 52518</strain>
    </source>
</reference>
<evidence type="ECO:0000256" key="9">
    <source>
        <dbReference type="ARBA" id="ARBA00022840"/>
    </source>
</evidence>
<dbReference type="SUPFAM" id="SSF101386">
    <property type="entry name" value="all-alpha NTP pyrophosphatases"/>
    <property type="match status" value="1"/>
</dbReference>
<evidence type="ECO:0000313" key="14">
    <source>
        <dbReference type="Proteomes" id="UP000298781"/>
    </source>
</evidence>
<comment type="subcellular location">
    <subcellularLocation>
        <location evidence="2 11">Cytoplasm</location>
    </subcellularLocation>
</comment>
<gene>
    <name evidence="11" type="primary">hisE</name>
    <name evidence="13" type="ORF">E8M01_14015</name>
</gene>
<comment type="catalytic activity">
    <reaction evidence="1 11">
        <text>1-(5-phospho-beta-D-ribosyl)-ATP + H2O = 1-(5-phospho-beta-D-ribosyl)-5'-AMP + diphosphate + H(+)</text>
        <dbReference type="Rhea" id="RHEA:22828"/>
        <dbReference type="ChEBI" id="CHEBI:15377"/>
        <dbReference type="ChEBI" id="CHEBI:15378"/>
        <dbReference type="ChEBI" id="CHEBI:33019"/>
        <dbReference type="ChEBI" id="CHEBI:59457"/>
        <dbReference type="ChEBI" id="CHEBI:73183"/>
        <dbReference type="EC" id="3.6.1.31"/>
    </reaction>
</comment>
<dbReference type="AlphaFoldDB" id="A0A4D7B690"/>
<name>A0A4D7B690_9HYPH</name>
<dbReference type="NCBIfam" id="NF001611">
    <property type="entry name" value="PRK00400.1-3"/>
    <property type="match status" value="1"/>
</dbReference>
<dbReference type="PANTHER" id="PTHR42945:SF9">
    <property type="entry name" value="HISTIDINE BIOSYNTHESIS BIFUNCTIONAL PROTEIN HISIE"/>
    <property type="match status" value="1"/>
</dbReference>
<keyword evidence="8 11" id="KW-0378">Hydrolase</keyword>
<dbReference type="UniPathway" id="UPA00031">
    <property type="reaction ID" value="UER00007"/>
</dbReference>
<feature type="compositionally biased region" description="Basic and acidic residues" evidence="12">
    <location>
        <begin position="97"/>
        <end position="107"/>
    </location>
</feature>
<accession>A0A4D7B690</accession>
<dbReference type="NCBIfam" id="NF001613">
    <property type="entry name" value="PRK00400.1-5"/>
    <property type="match status" value="1"/>
</dbReference>
<dbReference type="GO" id="GO:0005524">
    <property type="term" value="F:ATP binding"/>
    <property type="evidence" value="ECO:0007669"/>
    <property type="project" value="UniProtKB-KW"/>
</dbReference>
<dbReference type="EC" id="3.6.1.31" evidence="11"/>
<evidence type="ECO:0000256" key="8">
    <source>
        <dbReference type="ARBA" id="ARBA00022801"/>
    </source>
</evidence>
<dbReference type="EMBL" id="CP039690">
    <property type="protein sequence ID" value="QCI65226.1"/>
    <property type="molecule type" value="Genomic_DNA"/>
</dbReference>
<keyword evidence="10 11" id="KW-0368">Histidine biosynthesis</keyword>
<dbReference type="HAMAP" id="MF_01020">
    <property type="entry name" value="HisE"/>
    <property type="match status" value="1"/>
</dbReference>
<keyword evidence="7 11" id="KW-0547">Nucleotide-binding</keyword>
<dbReference type="GO" id="GO:0004636">
    <property type="term" value="F:phosphoribosyl-ATP diphosphatase activity"/>
    <property type="evidence" value="ECO:0007669"/>
    <property type="project" value="UniProtKB-UniRule"/>
</dbReference>
<proteinExistence type="inferred from homology"/>
<comment type="pathway">
    <text evidence="3 11">Amino-acid biosynthesis; L-histidine biosynthesis; L-histidine from 5-phospho-alpha-D-ribose 1-diphosphate: step 2/9.</text>
</comment>
<dbReference type="PANTHER" id="PTHR42945">
    <property type="entry name" value="HISTIDINE BIOSYNTHESIS BIFUNCTIONAL PROTEIN"/>
    <property type="match status" value="1"/>
</dbReference>
<evidence type="ECO:0000256" key="5">
    <source>
        <dbReference type="ARBA" id="ARBA00022490"/>
    </source>
</evidence>
<evidence type="ECO:0000313" key="13">
    <source>
        <dbReference type="EMBL" id="QCI65226.1"/>
    </source>
</evidence>
<dbReference type="KEGG" id="pstg:E8M01_14015"/>
<organism evidence="13 14">
    <name type="scientific">Phreatobacter stygius</name>
    <dbReference type="NCBI Taxonomy" id="1940610"/>
    <lineage>
        <taxon>Bacteria</taxon>
        <taxon>Pseudomonadati</taxon>
        <taxon>Pseudomonadota</taxon>
        <taxon>Alphaproteobacteria</taxon>
        <taxon>Hyphomicrobiales</taxon>
        <taxon>Phreatobacteraceae</taxon>
        <taxon>Phreatobacter</taxon>
    </lineage>
</organism>
<dbReference type="RefSeq" id="WP_136960674.1">
    <property type="nucleotide sequence ID" value="NZ_CP039690.1"/>
</dbReference>
<dbReference type="Proteomes" id="UP000298781">
    <property type="component" value="Chromosome"/>
</dbReference>
<evidence type="ECO:0000256" key="12">
    <source>
        <dbReference type="SAM" id="MobiDB-lite"/>
    </source>
</evidence>
<dbReference type="GO" id="GO:0000105">
    <property type="term" value="P:L-histidine biosynthetic process"/>
    <property type="evidence" value="ECO:0007669"/>
    <property type="project" value="UniProtKB-UniRule"/>
</dbReference>
<protein>
    <recommendedName>
        <fullName evidence="11">Phosphoribosyl-ATP pyrophosphatase</fullName>
        <shortName evidence="11">PRA-PH</shortName>
        <ecNumber evidence="11">3.6.1.31</ecNumber>
    </recommendedName>
</protein>
<evidence type="ECO:0000256" key="2">
    <source>
        <dbReference type="ARBA" id="ARBA00004496"/>
    </source>
</evidence>
<dbReference type="NCBIfam" id="TIGR03188">
    <property type="entry name" value="histidine_hisI"/>
    <property type="match status" value="1"/>
</dbReference>
<evidence type="ECO:0000256" key="10">
    <source>
        <dbReference type="ARBA" id="ARBA00023102"/>
    </source>
</evidence>
<evidence type="ECO:0000256" key="3">
    <source>
        <dbReference type="ARBA" id="ARBA00005204"/>
    </source>
</evidence>
<keyword evidence="5 11" id="KW-0963">Cytoplasm</keyword>
<keyword evidence="6 11" id="KW-0028">Amino-acid biosynthesis</keyword>
<dbReference type="OrthoDB" id="9814738at2"/>
<dbReference type="InterPro" id="IPR008179">
    <property type="entry name" value="HisE"/>
</dbReference>
<evidence type="ECO:0000256" key="7">
    <source>
        <dbReference type="ARBA" id="ARBA00022741"/>
    </source>
</evidence>